<proteinExistence type="predicted"/>
<dbReference type="PANTHER" id="PTHR34179:SF1">
    <property type="entry name" value="TUMOR PROTEIN P53-INDUCIBLE PROTEIN 13"/>
    <property type="match status" value="1"/>
</dbReference>
<dbReference type="InterPro" id="IPR021454">
    <property type="entry name" value="DUF3105"/>
</dbReference>
<organism evidence="2 3">
    <name type="scientific">Candidatus Doudnabacteria bacterium RIFCSPHIGHO2_01_FULL_45_18</name>
    <dbReference type="NCBI Taxonomy" id="1817823"/>
    <lineage>
        <taxon>Bacteria</taxon>
        <taxon>Candidatus Doudnaibacteriota</taxon>
    </lineage>
</organism>
<dbReference type="Proteomes" id="UP000176233">
    <property type="component" value="Unassembled WGS sequence"/>
</dbReference>
<dbReference type="EMBL" id="MFEJ01000023">
    <property type="protein sequence ID" value="OGE79996.1"/>
    <property type="molecule type" value="Genomic_DNA"/>
</dbReference>
<dbReference type="AlphaFoldDB" id="A0A1F5NQN3"/>
<reference evidence="2 3" key="1">
    <citation type="journal article" date="2016" name="Nat. Commun.">
        <title>Thousands of microbial genomes shed light on interconnected biogeochemical processes in an aquifer system.</title>
        <authorList>
            <person name="Anantharaman K."/>
            <person name="Brown C.T."/>
            <person name="Hug L.A."/>
            <person name="Sharon I."/>
            <person name="Castelle C.J."/>
            <person name="Probst A.J."/>
            <person name="Thomas B.C."/>
            <person name="Singh A."/>
            <person name="Wilkins M.J."/>
            <person name="Karaoz U."/>
            <person name="Brodie E.L."/>
            <person name="Williams K.H."/>
            <person name="Hubbard S.S."/>
            <person name="Banfield J.F."/>
        </authorList>
    </citation>
    <scope>NUCLEOTIDE SEQUENCE [LARGE SCALE GENOMIC DNA]</scope>
</reference>
<keyword evidence="1" id="KW-1133">Transmembrane helix</keyword>
<evidence type="ECO:0000256" key="1">
    <source>
        <dbReference type="SAM" id="Phobius"/>
    </source>
</evidence>
<keyword evidence="1" id="KW-0472">Membrane</keyword>
<gene>
    <name evidence="2" type="ORF">A2660_02780</name>
</gene>
<evidence type="ECO:0000313" key="2">
    <source>
        <dbReference type="EMBL" id="OGE79996.1"/>
    </source>
</evidence>
<dbReference type="PANTHER" id="PTHR34179">
    <property type="entry name" value="TUMOR PROTEIN P53-INDUCIBLE PROTEIN 13"/>
    <property type="match status" value="1"/>
</dbReference>
<comment type="caution">
    <text evidence="2">The sequence shown here is derived from an EMBL/GenBank/DDBJ whole genome shotgun (WGS) entry which is preliminary data.</text>
</comment>
<accession>A0A1F5NQN3</accession>
<dbReference type="Pfam" id="PF11303">
    <property type="entry name" value="DUF3105"/>
    <property type="match status" value="1"/>
</dbReference>
<keyword evidence="1" id="KW-0812">Transmembrane</keyword>
<dbReference type="GO" id="GO:0005737">
    <property type="term" value="C:cytoplasm"/>
    <property type="evidence" value="ECO:0007669"/>
    <property type="project" value="TreeGrafter"/>
</dbReference>
<protein>
    <recommendedName>
        <fullName evidence="4">DUF3105 domain-containing protein</fullName>
    </recommendedName>
</protein>
<evidence type="ECO:0000313" key="3">
    <source>
        <dbReference type="Proteomes" id="UP000176233"/>
    </source>
</evidence>
<feature type="transmembrane region" description="Helical" evidence="1">
    <location>
        <begin position="7"/>
        <end position="25"/>
    </location>
</feature>
<sequence>MGKFKLILIYLVVVAGFVGIGFWLFEGSEKPPQDLPGTAFEIQGQEHIAEGSTDHPAYNSNPPTSGWHWPAPAAWGIYKVRQPDERLIHNLEHGGIWIAYKPDQVDQDTINRLNDFASRYAKIIVEPREMNDTRISLAAWGHMQNLESFDESAILKFIQAYYDQGPEKVR</sequence>
<name>A0A1F5NQN3_9BACT</name>
<evidence type="ECO:0008006" key="4">
    <source>
        <dbReference type="Google" id="ProtNLM"/>
    </source>
</evidence>